<evidence type="ECO:0000313" key="11">
    <source>
        <dbReference type="Proteomes" id="UP001174909"/>
    </source>
</evidence>
<sequence>MELGAVRSRRTRELTGPTPHSVAIRGRPPPTLPKEHLILERRKQEELREEANAVVTYNKQFDLKTSWERSTDKKIERNTVQRRVKELLQHRDYSLQERRDKLRDLLQREEKQYITELASKKETVLERQARMRERAKQLRDKREAERIALVENKLEQRWRGQCEELRAVLTKRHQDEVCLDRAAQLRMKQEAKQREQEEEQIYARLWEEDQAAKCKREEIEAAMQIERNREMLKVLTLQMAAVEKQKEEMRELKEKEAQLLREENALRAMEERREKEEKRSRQSETKCDLDYSLKLKMKKKTREIQEELALDMKLLEQMLHETSNEAMLHLQKKNTLKEEIQLYRSYLAEAKREERQREQELDSLLTAEVEKQWAKRTQQWRKEREARRKLMDDVLKTRRQQIKEKLAVLEEEKKAAAVERDTLIANYKQHLQIEKEQQESRKKANAQYQASLRDQMAYQQRRVQQEAAKMFRELEMAAREEALYQERLKAALSNPMLDKAHPRKLMATKK</sequence>
<dbReference type="InterPro" id="IPR043597">
    <property type="entry name" value="TPH_dom"/>
</dbReference>
<gene>
    <name evidence="10" type="ORF">GBAR_LOCUS22633</name>
</gene>
<keyword evidence="11" id="KW-1185">Reference proteome</keyword>
<comment type="similarity">
    <text evidence="5">Belongs to the CFAP53 family.</text>
</comment>
<feature type="region of interest" description="Disordered" evidence="8">
    <location>
        <begin position="1"/>
        <end position="31"/>
    </location>
</feature>
<dbReference type="InterPro" id="IPR043596">
    <property type="entry name" value="CFAP53/TCHP"/>
</dbReference>
<evidence type="ECO:0000256" key="1">
    <source>
        <dbReference type="ARBA" id="ARBA00004138"/>
    </source>
</evidence>
<dbReference type="AlphaFoldDB" id="A0AA35X757"/>
<keyword evidence="10" id="KW-0282">Flagellum</keyword>
<evidence type="ECO:0000259" key="9">
    <source>
        <dbReference type="Pfam" id="PF13868"/>
    </source>
</evidence>
<dbReference type="GO" id="GO:0005929">
    <property type="term" value="C:cilium"/>
    <property type="evidence" value="ECO:0007669"/>
    <property type="project" value="UniProtKB-SubCell"/>
</dbReference>
<evidence type="ECO:0000256" key="5">
    <source>
        <dbReference type="ARBA" id="ARBA00033747"/>
    </source>
</evidence>
<dbReference type="PANTHER" id="PTHR31183:SF1">
    <property type="entry name" value="CILIA- AND FLAGELLA-ASSOCIATED PROTEIN 53"/>
    <property type="match status" value="1"/>
</dbReference>
<accession>A0AA35X757</accession>
<evidence type="ECO:0000256" key="3">
    <source>
        <dbReference type="ARBA" id="ARBA00023069"/>
    </source>
</evidence>
<reference evidence="10" key="1">
    <citation type="submission" date="2023-03" db="EMBL/GenBank/DDBJ databases">
        <authorList>
            <person name="Steffen K."/>
            <person name="Cardenas P."/>
        </authorList>
    </citation>
    <scope>NUCLEOTIDE SEQUENCE</scope>
</reference>
<evidence type="ECO:0000256" key="8">
    <source>
        <dbReference type="SAM" id="MobiDB-lite"/>
    </source>
</evidence>
<evidence type="ECO:0000313" key="10">
    <source>
        <dbReference type="EMBL" id="CAI8040660.1"/>
    </source>
</evidence>
<dbReference type="Pfam" id="PF13868">
    <property type="entry name" value="TPH"/>
    <property type="match status" value="1"/>
</dbReference>
<evidence type="ECO:0000256" key="2">
    <source>
        <dbReference type="ARBA" id="ARBA00023054"/>
    </source>
</evidence>
<comment type="subcellular location">
    <subcellularLocation>
        <location evidence="1">Cell projection</location>
        <location evidence="1">Cilium</location>
    </subcellularLocation>
</comment>
<feature type="coiled-coil region" evidence="7">
    <location>
        <begin position="225"/>
        <end position="367"/>
    </location>
</feature>
<evidence type="ECO:0000256" key="7">
    <source>
        <dbReference type="SAM" id="Coils"/>
    </source>
</evidence>
<name>A0AA35X757_GEOBA</name>
<proteinExistence type="inferred from homology"/>
<keyword evidence="3" id="KW-0969">Cilium</keyword>
<feature type="domain" description="Trichohyalin-plectin-homology" evidence="9">
    <location>
        <begin position="159"/>
        <end position="491"/>
    </location>
</feature>
<keyword evidence="2 7" id="KW-0175">Coiled coil</keyword>
<dbReference type="Proteomes" id="UP001174909">
    <property type="component" value="Unassembled WGS sequence"/>
</dbReference>
<feature type="coiled-coil region" evidence="7">
    <location>
        <begin position="392"/>
        <end position="426"/>
    </location>
</feature>
<protein>
    <recommendedName>
        <fullName evidence="6">Cilia- and flagella-associated protein 53</fullName>
    </recommendedName>
</protein>
<evidence type="ECO:0000256" key="6">
    <source>
        <dbReference type="ARBA" id="ARBA00033773"/>
    </source>
</evidence>
<evidence type="ECO:0000256" key="4">
    <source>
        <dbReference type="ARBA" id="ARBA00023273"/>
    </source>
</evidence>
<comment type="caution">
    <text evidence="10">The sequence shown here is derived from an EMBL/GenBank/DDBJ whole genome shotgun (WGS) entry which is preliminary data.</text>
</comment>
<dbReference type="EMBL" id="CASHTH010003124">
    <property type="protein sequence ID" value="CAI8040660.1"/>
    <property type="molecule type" value="Genomic_DNA"/>
</dbReference>
<organism evidence="10 11">
    <name type="scientific">Geodia barretti</name>
    <name type="common">Barrett's horny sponge</name>
    <dbReference type="NCBI Taxonomy" id="519541"/>
    <lineage>
        <taxon>Eukaryota</taxon>
        <taxon>Metazoa</taxon>
        <taxon>Porifera</taxon>
        <taxon>Demospongiae</taxon>
        <taxon>Heteroscleromorpha</taxon>
        <taxon>Tetractinellida</taxon>
        <taxon>Astrophorina</taxon>
        <taxon>Geodiidae</taxon>
        <taxon>Geodia</taxon>
    </lineage>
</organism>
<keyword evidence="4" id="KW-0966">Cell projection</keyword>
<dbReference type="PANTHER" id="PTHR31183">
    <property type="entry name" value="TRICHOPLEIN KERATIN FILAMENT-BINDING PROTEIN FAMILY MEMBER"/>
    <property type="match status" value="1"/>
</dbReference>